<feature type="compositionally biased region" description="Polar residues" evidence="1">
    <location>
        <begin position="141"/>
        <end position="158"/>
    </location>
</feature>
<feature type="non-terminal residue" evidence="3">
    <location>
        <position position="1268"/>
    </location>
</feature>
<evidence type="ECO:0000256" key="1">
    <source>
        <dbReference type="SAM" id="MobiDB-lite"/>
    </source>
</evidence>
<reference evidence="4" key="1">
    <citation type="submission" date="2016-06" db="EMBL/GenBank/DDBJ databases">
        <title>Parallel loss of symbiosis genes in relatives of nitrogen-fixing non-legume Parasponia.</title>
        <authorList>
            <person name="Van Velzen R."/>
            <person name="Holmer R."/>
            <person name="Bu F."/>
            <person name="Rutten L."/>
            <person name="Van Zeijl A."/>
            <person name="Liu W."/>
            <person name="Santuari L."/>
            <person name="Cao Q."/>
            <person name="Sharma T."/>
            <person name="Shen D."/>
            <person name="Roswanjaya Y."/>
            <person name="Wardhani T."/>
            <person name="Kalhor M.S."/>
            <person name="Jansen J."/>
            <person name="Van den Hoogen J."/>
            <person name="Gungor B."/>
            <person name="Hartog M."/>
            <person name="Hontelez J."/>
            <person name="Verver J."/>
            <person name="Yang W.-C."/>
            <person name="Schijlen E."/>
            <person name="Repin R."/>
            <person name="Schilthuizen M."/>
            <person name="Schranz E."/>
            <person name="Heidstra R."/>
            <person name="Miyata K."/>
            <person name="Fedorova E."/>
            <person name="Kohlen W."/>
            <person name="Bisseling T."/>
            <person name="Smit S."/>
            <person name="Geurts R."/>
        </authorList>
    </citation>
    <scope>NUCLEOTIDE SEQUENCE [LARGE SCALE GENOMIC DNA]</scope>
    <source>
        <strain evidence="4">cv. RG33-2</strain>
    </source>
</reference>
<gene>
    <name evidence="3" type="ORF">TorRG33x02_354740</name>
</gene>
<feature type="compositionally biased region" description="Polar residues" evidence="1">
    <location>
        <begin position="87"/>
        <end position="115"/>
    </location>
</feature>
<feature type="compositionally biased region" description="Polar residues" evidence="1">
    <location>
        <begin position="1133"/>
        <end position="1146"/>
    </location>
</feature>
<protein>
    <submittedName>
        <fullName evidence="3">Calmodulin-binding domain</fullName>
    </submittedName>
</protein>
<sequence>MITEKFEASTDFCDVNNESDQVSVTVESTLSEEQDNKSREGPQVKKKNKLKKLRSIKLSKSPTLKPSIRRSKSRLRNIVVELFSDVENSPRSTSSHLSRFSQKSAPPITRRSTFKSAKILTRMSSKKLKKPLMKKSLGGSDVNQMKISTSTSLVNSDGSRPPRRGNKSELDQSYVGVEESPHSSKSINGSGATKMSLQQASPHTPESGYKRVDGKRKTSLYTKPKSLSPGQKSSSRTLTRKASLKPLRASTKMAGAKSKRGSVMKHDEISQLSDLSVERATCSSTLKDSKFPDTLQLQQGGTESDGISVMKVCTFSYCSLHGHRHANADVPPLKRLISMRRRSLRNKKRLSLENRSICREKHSGKAKKDPISLLVEEVDRDLSLELDKEQEAAKSSGLGGYGEEDANANGSSSLAERVEISSLESFSANTELDRSVSETSDKEEAGTTATKTDEEFNNDSESVGENIERNDTATGKAHDEMSKPDESSFVSPSRLQNEQTGAKEEKENLEPDDGFFQFPPSTDSELNVTNNGTPRMQLKDQKYVRMWRLMYKHAVKGVAGSGTVESQVPPDKVDKTEQVEEAEVVLESNDSQSCQGLTDSDQATPVERANAGRQQMELYQNDAVKLVQEAFNEILLPEIRELSSDDRSVSSGVSSDQELFEQGHVDGTSSLKEEKTSSKVGAKSEQKVSKSWSSLKKIIVLKRFVKALEKVKRISRREPRYLPLQPDPEAEQVNLRHQTAEERKNAEEWMLDYALQQVISKLAPPQQRRVAMLEWMLDYALQQVISKLAPPQQRRVAMLVRAFETVLPLPDLKSSPSLNSAEATQVHRGQACNSPLVQTDEKTSKETDECADQVSDFLKAEPQDPPGFSKLKDIKQEENVPLSESDNKDCHEGQMPGSTIDKGNNSKVILPMDSGSFGICLEEIGSHKSCDKLSSDDIVSTSREVLHDENVQVVPKQVDVRLSSETCNADNELCDTKSKNNVISADETLVIPSASINPSEDATAVSKEENERNEAELEFPIESHPIEESGSECTTDVAQDTQLEKQSYMRLWCLVYKHMASGIDAKDGTRLNNDEAKTTQGTDLSISSQSFPEKYQDTNMKDDTADIQKAALRRIEAIKLIEKAIDDILLPENQDNSPDDQSTISDSIRDEEPQEKKFSIKEPLISCSTANESFRESSRKEAEDLRIQENEERASNDIPIPEEKKTSSNQKIPRSWSNLKKMILLKRFIKALEDVRKFTPRGPRFLPLEADPEAEKVNLRHQDADERK</sequence>
<dbReference type="PANTHER" id="PTHR33923:SF3">
    <property type="entry name" value="CALMODULIN BINDING PROTEIN PICBP"/>
    <property type="match status" value="1"/>
</dbReference>
<dbReference type="AlphaFoldDB" id="A0A2P5AAJ3"/>
<feature type="compositionally biased region" description="Basic and acidic residues" evidence="1">
    <location>
        <begin position="839"/>
        <end position="848"/>
    </location>
</feature>
<dbReference type="SMART" id="SM01054">
    <property type="entry name" value="CaM_binding"/>
    <property type="match status" value="2"/>
</dbReference>
<dbReference type="EMBL" id="JXTC01001004">
    <property type="protein sequence ID" value="PON33555.1"/>
    <property type="molecule type" value="Genomic_DNA"/>
</dbReference>
<feature type="compositionally biased region" description="Basic residues" evidence="1">
    <location>
        <begin position="44"/>
        <end position="54"/>
    </location>
</feature>
<comment type="caution">
    <text evidence="3">The sequence shown here is derived from an EMBL/GenBank/DDBJ whole genome shotgun (WGS) entry which is preliminary data.</text>
</comment>
<feature type="compositionally biased region" description="Basic and acidic residues" evidence="1">
    <location>
        <begin position="1253"/>
        <end position="1268"/>
    </location>
</feature>
<dbReference type="InterPro" id="IPR012417">
    <property type="entry name" value="CaM-bd_dom_pln"/>
</dbReference>
<name>A0A2P5AAJ3_TREOI</name>
<feature type="region of interest" description="Disordered" evidence="1">
    <location>
        <begin position="1131"/>
        <end position="1157"/>
    </location>
</feature>
<feature type="compositionally biased region" description="Basic and acidic residues" evidence="1">
    <location>
        <begin position="466"/>
        <end position="486"/>
    </location>
</feature>
<feature type="compositionally biased region" description="Basic and acidic residues" evidence="1">
    <location>
        <begin position="34"/>
        <end position="43"/>
    </location>
</feature>
<dbReference type="STRING" id="63057.A0A2P5AAJ3"/>
<evidence type="ECO:0000313" key="3">
    <source>
        <dbReference type="EMBL" id="PON33555.1"/>
    </source>
</evidence>
<feature type="compositionally biased region" description="Basic residues" evidence="1">
    <location>
        <begin position="124"/>
        <end position="133"/>
    </location>
</feature>
<dbReference type="PANTHER" id="PTHR33923">
    <property type="entry name" value="CALMODULIN-BINDING PROTEIN-RELATED"/>
    <property type="match status" value="1"/>
</dbReference>
<accession>A0A2P5AAJ3</accession>
<dbReference type="Proteomes" id="UP000237000">
    <property type="component" value="Unassembled WGS sequence"/>
</dbReference>
<feature type="compositionally biased region" description="Basic and acidic residues" evidence="1">
    <location>
        <begin position="1173"/>
        <end position="1206"/>
    </location>
</feature>
<dbReference type="InParanoid" id="A0A2P5AAJ3"/>
<evidence type="ECO:0000259" key="2">
    <source>
        <dbReference type="SMART" id="SM01054"/>
    </source>
</evidence>
<feature type="region of interest" description="Disordered" evidence="1">
    <location>
        <begin position="813"/>
        <end position="906"/>
    </location>
</feature>
<feature type="compositionally biased region" description="Basic and acidic residues" evidence="1">
    <location>
        <begin position="1147"/>
        <end position="1157"/>
    </location>
</feature>
<feature type="region of interest" description="Disordered" evidence="1">
    <location>
        <begin position="389"/>
        <end position="533"/>
    </location>
</feature>
<feature type="compositionally biased region" description="Polar residues" evidence="1">
    <location>
        <begin position="519"/>
        <end position="533"/>
    </location>
</feature>
<dbReference type="OrthoDB" id="1096728at2759"/>
<keyword evidence="4" id="KW-1185">Reference proteome</keyword>
<feature type="domain" description="Calmodulin-binding" evidence="2">
    <location>
        <begin position="1189"/>
        <end position="1268"/>
    </location>
</feature>
<feature type="compositionally biased region" description="Polar residues" evidence="1">
    <location>
        <begin position="488"/>
        <end position="500"/>
    </location>
</feature>
<feature type="domain" description="Calmodulin-binding" evidence="2">
    <location>
        <begin position="668"/>
        <end position="778"/>
    </location>
</feature>
<feature type="compositionally biased region" description="Basic and acidic residues" evidence="1">
    <location>
        <begin position="431"/>
        <end position="445"/>
    </location>
</feature>
<feature type="compositionally biased region" description="Polar residues" evidence="1">
    <location>
        <begin position="228"/>
        <end position="237"/>
    </location>
</feature>
<feature type="region of interest" description="Disordered" evidence="1">
    <location>
        <begin position="87"/>
        <end position="267"/>
    </location>
</feature>
<dbReference type="InterPro" id="IPR044681">
    <property type="entry name" value="PICBP-like"/>
</dbReference>
<organism evidence="3 4">
    <name type="scientific">Trema orientale</name>
    <name type="common">Charcoal tree</name>
    <name type="synonym">Celtis orientalis</name>
    <dbReference type="NCBI Taxonomy" id="63057"/>
    <lineage>
        <taxon>Eukaryota</taxon>
        <taxon>Viridiplantae</taxon>
        <taxon>Streptophyta</taxon>
        <taxon>Embryophyta</taxon>
        <taxon>Tracheophyta</taxon>
        <taxon>Spermatophyta</taxon>
        <taxon>Magnoliopsida</taxon>
        <taxon>eudicotyledons</taxon>
        <taxon>Gunneridae</taxon>
        <taxon>Pentapetalae</taxon>
        <taxon>rosids</taxon>
        <taxon>fabids</taxon>
        <taxon>Rosales</taxon>
        <taxon>Cannabaceae</taxon>
        <taxon>Trema</taxon>
    </lineage>
</organism>
<dbReference type="Pfam" id="PF07839">
    <property type="entry name" value="CaM_binding"/>
    <property type="match status" value="3"/>
</dbReference>
<feature type="region of interest" description="Disordered" evidence="1">
    <location>
        <begin position="1240"/>
        <end position="1268"/>
    </location>
</feature>
<proteinExistence type="predicted"/>
<feature type="region of interest" description="Disordered" evidence="1">
    <location>
        <begin position="24"/>
        <end position="54"/>
    </location>
</feature>
<evidence type="ECO:0000313" key="4">
    <source>
        <dbReference type="Proteomes" id="UP000237000"/>
    </source>
</evidence>
<feature type="region of interest" description="Disordered" evidence="1">
    <location>
        <begin position="1169"/>
        <end position="1212"/>
    </location>
</feature>
<dbReference type="GO" id="GO:0005516">
    <property type="term" value="F:calmodulin binding"/>
    <property type="evidence" value="ECO:0007669"/>
    <property type="project" value="InterPro"/>
</dbReference>
<feature type="region of interest" description="Disordered" evidence="1">
    <location>
        <begin position="645"/>
        <end position="684"/>
    </location>
</feature>
<feature type="compositionally biased region" description="Basic and acidic residues" evidence="1">
    <location>
        <begin position="671"/>
        <end position="684"/>
    </location>
</feature>
<feature type="compositionally biased region" description="Polar residues" evidence="1">
    <location>
        <begin position="183"/>
        <end position="204"/>
    </location>
</feature>